<dbReference type="Pfam" id="PF04149">
    <property type="entry name" value="DUF397"/>
    <property type="match status" value="1"/>
</dbReference>
<evidence type="ECO:0000313" key="3">
    <source>
        <dbReference type="Proteomes" id="UP001500683"/>
    </source>
</evidence>
<dbReference type="Proteomes" id="UP001500683">
    <property type="component" value="Unassembled WGS sequence"/>
</dbReference>
<name>A0ABP7VWM2_9ACTN</name>
<proteinExistence type="predicted"/>
<comment type="caution">
    <text evidence="2">The sequence shown here is derived from an EMBL/GenBank/DDBJ whole genome shotgun (WGS) entry which is preliminary data.</text>
</comment>
<accession>A0ABP7VWM2</accession>
<reference evidence="3" key="1">
    <citation type="journal article" date="2019" name="Int. J. Syst. Evol. Microbiol.">
        <title>The Global Catalogue of Microorganisms (GCM) 10K type strain sequencing project: providing services to taxonomists for standard genome sequencing and annotation.</title>
        <authorList>
            <consortium name="The Broad Institute Genomics Platform"/>
            <consortium name="The Broad Institute Genome Sequencing Center for Infectious Disease"/>
            <person name="Wu L."/>
            <person name="Ma J."/>
        </authorList>
    </citation>
    <scope>NUCLEOTIDE SEQUENCE [LARGE SCALE GENOMIC DNA]</scope>
    <source>
        <strain evidence="3">JCM 16702</strain>
    </source>
</reference>
<sequence length="66" mass="7411">MTRRYIGWRKSRHSAPDAGCVEVGRADNGTIGVRDTKQHGTGHTLELTPTQWATLVHKIRTQQLDT</sequence>
<evidence type="ECO:0000313" key="2">
    <source>
        <dbReference type="EMBL" id="GAA4074545.1"/>
    </source>
</evidence>
<organism evidence="2 3">
    <name type="scientific">Actinomadura miaoliensis</name>
    <dbReference type="NCBI Taxonomy" id="430685"/>
    <lineage>
        <taxon>Bacteria</taxon>
        <taxon>Bacillati</taxon>
        <taxon>Actinomycetota</taxon>
        <taxon>Actinomycetes</taxon>
        <taxon>Streptosporangiales</taxon>
        <taxon>Thermomonosporaceae</taxon>
        <taxon>Actinomadura</taxon>
    </lineage>
</organism>
<keyword evidence="3" id="KW-1185">Reference proteome</keyword>
<dbReference type="EMBL" id="BAAAZG010000019">
    <property type="protein sequence ID" value="GAA4074545.1"/>
    <property type="molecule type" value="Genomic_DNA"/>
</dbReference>
<protein>
    <recommendedName>
        <fullName evidence="1">DUF397 domain-containing protein</fullName>
    </recommendedName>
</protein>
<evidence type="ECO:0000259" key="1">
    <source>
        <dbReference type="Pfam" id="PF04149"/>
    </source>
</evidence>
<feature type="domain" description="DUF397" evidence="1">
    <location>
        <begin position="7"/>
        <end position="60"/>
    </location>
</feature>
<dbReference type="InterPro" id="IPR007278">
    <property type="entry name" value="DUF397"/>
</dbReference>
<gene>
    <name evidence="2" type="ORF">GCM10022214_34220</name>
</gene>
<dbReference type="RefSeq" id="WP_344947920.1">
    <property type="nucleotide sequence ID" value="NZ_BAAAZG010000019.1"/>
</dbReference>